<evidence type="ECO:0000313" key="2">
    <source>
        <dbReference type="Proteomes" id="UP000823405"/>
    </source>
</evidence>
<evidence type="ECO:0000313" key="1">
    <source>
        <dbReference type="EMBL" id="KAG0303291.1"/>
    </source>
</evidence>
<protein>
    <submittedName>
        <fullName evidence="1">Uncharacterized protein</fullName>
    </submittedName>
</protein>
<dbReference type="EMBL" id="JAAAIN010001416">
    <property type="protein sequence ID" value="KAG0303291.1"/>
    <property type="molecule type" value="Genomic_DNA"/>
</dbReference>
<dbReference type="Proteomes" id="UP000823405">
    <property type="component" value="Unassembled WGS sequence"/>
</dbReference>
<organism evidence="1 2">
    <name type="scientific">Linnemannia gamsii</name>
    <dbReference type="NCBI Taxonomy" id="64522"/>
    <lineage>
        <taxon>Eukaryota</taxon>
        <taxon>Fungi</taxon>
        <taxon>Fungi incertae sedis</taxon>
        <taxon>Mucoromycota</taxon>
        <taxon>Mortierellomycotina</taxon>
        <taxon>Mortierellomycetes</taxon>
        <taxon>Mortierellales</taxon>
        <taxon>Mortierellaceae</taxon>
        <taxon>Linnemannia</taxon>
    </lineage>
</organism>
<sequence>MNELLFGTVTQSGGRKTDTLVLAKEFSEGEVHYIECSVDEHKPLHMGQATLKEQSRKVVRINRSILSCIGSQKTVLFIDVHGLCGKIYGMRAIEDVYGVSATLGKVCLPPTSLR</sequence>
<dbReference type="OrthoDB" id="2444106at2759"/>
<name>A0A9P6R0B0_9FUNG</name>
<reference evidence="1" key="1">
    <citation type="journal article" date="2020" name="Fungal Divers.">
        <title>Resolving the Mortierellaceae phylogeny through synthesis of multi-gene phylogenetics and phylogenomics.</title>
        <authorList>
            <person name="Vandepol N."/>
            <person name="Liber J."/>
            <person name="Desiro A."/>
            <person name="Na H."/>
            <person name="Kennedy M."/>
            <person name="Barry K."/>
            <person name="Grigoriev I.V."/>
            <person name="Miller A.N."/>
            <person name="O'Donnell K."/>
            <person name="Stajich J.E."/>
            <person name="Bonito G."/>
        </authorList>
    </citation>
    <scope>NUCLEOTIDE SEQUENCE</scope>
    <source>
        <strain evidence="1">NVP60</strain>
    </source>
</reference>
<comment type="caution">
    <text evidence="1">The sequence shown here is derived from an EMBL/GenBank/DDBJ whole genome shotgun (WGS) entry which is preliminary data.</text>
</comment>
<accession>A0A9P6R0B0</accession>
<proteinExistence type="predicted"/>
<gene>
    <name evidence="1" type="ORF">BGZ97_001966</name>
</gene>
<dbReference type="AlphaFoldDB" id="A0A9P6R0B0"/>
<keyword evidence="2" id="KW-1185">Reference proteome</keyword>